<dbReference type="Proteomes" id="UP000183287">
    <property type="component" value="Unassembled WGS sequence"/>
</dbReference>
<dbReference type="PROSITE" id="PS50994">
    <property type="entry name" value="INTEGRASE"/>
    <property type="match status" value="1"/>
</dbReference>
<dbReference type="PANTHER" id="PTHR10948:SF23">
    <property type="entry name" value="TRANSPOSASE INSI FOR INSERTION SEQUENCE ELEMENT IS30A-RELATED"/>
    <property type="match status" value="1"/>
</dbReference>
<gene>
    <name evidence="4" type="ORF">SAMN05421863_102952</name>
</gene>
<dbReference type="EMBL" id="FOUB01000029">
    <property type="protein sequence ID" value="SFM45807.1"/>
    <property type="molecule type" value="Genomic_DNA"/>
</dbReference>
<dbReference type="GO" id="GO:0005829">
    <property type="term" value="C:cytosol"/>
    <property type="evidence" value="ECO:0007669"/>
    <property type="project" value="TreeGrafter"/>
</dbReference>
<dbReference type="PANTHER" id="PTHR10948">
    <property type="entry name" value="TRANSPOSASE"/>
    <property type="match status" value="1"/>
</dbReference>
<evidence type="ECO:0000259" key="3">
    <source>
        <dbReference type="PROSITE" id="PS50994"/>
    </source>
</evidence>
<dbReference type="GO" id="GO:0003677">
    <property type="term" value="F:DNA binding"/>
    <property type="evidence" value="ECO:0007669"/>
    <property type="project" value="InterPro"/>
</dbReference>
<dbReference type="SUPFAM" id="SSF53098">
    <property type="entry name" value="Ribonuclease H-like"/>
    <property type="match status" value="1"/>
</dbReference>
<dbReference type="GO" id="GO:0015074">
    <property type="term" value="P:DNA integration"/>
    <property type="evidence" value="ECO:0007669"/>
    <property type="project" value="InterPro"/>
</dbReference>
<comment type="similarity">
    <text evidence="2">Belongs to the transposase IS30 family.</text>
</comment>
<accession>A0A1I4R0M5</accession>
<dbReference type="AlphaFoldDB" id="A0A1I4R0M5"/>
<evidence type="ECO:0000313" key="5">
    <source>
        <dbReference type="Proteomes" id="UP000183287"/>
    </source>
</evidence>
<feature type="domain" description="Integrase catalytic" evidence="3">
    <location>
        <begin position="1"/>
        <end position="141"/>
    </location>
</feature>
<evidence type="ECO:0000256" key="1">
    <source>
        <dbReference type="ARBA" id="ARBA00002190"/>
    </source>
</evidence>
<dbReference type="InterPro" id="IPR051917">
    <property type="entry name" value="Transposase-Integrase"/>
</dbReference>
<comment type="function">
    <text evidence="1">Required for the transposition of the insertion element.</text>
</comment>
<dbReference type="InterPro" id="IPR012337">
    <property type="entry name" value="RNaseH-like_sf"/>
</dbReference>
<dbReference type="PROSITE" id="PS01043">
    <property type="entry name" value="TRANSPOSASE_IS30"/>
    <property type="match status" value="1"/>
</dbReference>
<dbReference type="InterPro" id="IPR036397">
    <property type="entry name" value="RNaseH_sf"/>
</dbReference>
<sequence length="155" mass="17570">MIGQEHKGALVTLDERKCRLRLALPVANKTAEEVVCGINTLLGVFKDWVQTLTFDNGKEFAKHEEVANTLGCETYFAKPYHSWERGQNENANGLLRQYFPKTTGLLDVTTQQVLDAVHKLNNRPRKCLGFRTPYEVFRELSGTDAERLVGYALII</sequence>
<reference evidence="5" key="1">
    <citation type="submission" date="2016-10" db="EMBL/GenBank/DDBJ databases">
        <authorList>
            <person name="Varghese N."/>
            <person name="Submissions S."/>
        </authorList>
    </citation>
    <scope>NUCLEOTIDE SEQUENCE [LARGE SCALE GENOMIC DNA]</scope>
    <source>
        <strain evidence="5">Nm44</strain>
    </source>
</reference>
<evidence type="ECO:0000256" key="2">
    <source>
        <dbReference type="ARBA" id="ARBA00006363"/>
    </source>
</evidence>
<evidence type="ECO:0000313" key="4">
    <source>
        <dbReference type="EMBL" id="SFM45807.1"/>
    </source>
</evidence>
<proteinExistence type="inferred from homology"/>
<dbReference type="Gene3D" id="3.30.420.10">
    <property type="entry name" value="Ribonuclease H-like superfamily/Ribonuclease H"/>
    <property type="match status" value="1"/>
</dbReference>
<dbReference type="OrthoDB" id="9803231at2"/>
<dbReference type="InterPro" id="IPR053392">
    <property type="entry name" value="Transposase_IS30-like"/>
</dbReference>
<organism evidence="4 5">
    <name type="scientific">Nitrosomonas communis</name>
    <dbReference type="NCBI Taxonomy" id="44574"/>
    <lineage>
        <taxon>Bacteria</taxon>
        <taxon>Pseudomonadati</taxon>
        <taxon>Pseudomonadota</taxon>
        <taxon>Betaproteobacteria</taxon>
        <taxon>Nitrosomonadales</taxon>
        <taxon>Nitrosomonadaceae</taxon>
        <taxon>Nitrosomonas</taxon>
    </lineage>
</organism>
<dbReference type="InterPro" id="IPR001598">
    <property type="entry name" value="Transposase_IS30_CS"/>
</dbReference>
<protein>
    <submittedName>
        <fullName evidence="4">Integrase core domain-containing protein</fullName>
    </submittedName>
</protein>
<name>A0A1I4R0M5_9PROT</name>
<dbReference type="InterPro" id="IPR001584">
    <property type="entry name" value="Integrase_cat-core"/>
</dbReference>
<dbReference type="GO" id="GO:0006313">
    <property type="term" value="P:DNA transposition"/>
    <property type="evidence" value="ECO:0007669"/>
    <property type="project" value="InterPro"/>
</dbReference>
<dbReference type="GO" id="GO:0004803">
    <property type="term" value="F:transposase activity"/>
    <property type="evidence" value="ECO:0007669"/>
    <property type="project" value="InterPro"/>
</dbReference>
<keyword evidence="5" id="KW-1185">Reference proteome</keyword>
<dbReference type="NCBIfam" id="NF033563">
    <property type="entry name" value="transpos_IS30"/>
    <property type="match status" value="1"/>
</dbReference>